<organism evidence="1 2">
    <name type="scientific">Streptomyces varsoviensis</name>
    <dbReference type="NCBI Taxonomy" id="67373"/>
    <lineage>
        <taxon>Bacteria</taxon>
        <taxon>Bacillati</taxon>
        <taxon>Actinomycetota</taxon>
        <taxon>Actinomycetes</taxon>
        <taxon>Kitasatosporales</taxon>
        <taxon>Streptomycetaceae</taxon>
        <taxon>Streptomyces</taxon>
    </lineage>
</organism>
<evidence type="ECO:0000313" key="2">
    <source>
        <dbReference type="Proteomes" id="UP000037020"/>
    </source>
</evidence>
<comment type="caution">
    <text evidence="1">The sequence shown here is derived from an EMBL/GenBank/DDBJ whole genome shotgun (WGS) entry which is preliminary data.</text>
</comment>
<protein>
    <submittedName>
        <fullName evidence="1">Uncharacterized protein</fullName>
    </submittedName>
</protein>
<proteinExistence type="predicted"/>
<dbReference type="RefSeq" id="WP_030878241.1">
    <property type="nucleotide sequence ID" value="NZ_JBIRHZ010000002.1"/>
</dbReference>
<dbReference type="EMBL" id="LGUT01000427">
    <property type="protein sequence ID" value="KOG91060.1"/>
    <property type="molecule type" value="Genomic_DNA"/>
</dbReference>
<accession>A0ABR5JC84</accession>
<evidence type="ECO:0000313" key="1">
    <source>
        <dbReference type="EMBL" id="KOG91060.1"/>
    </source>
</evidence>
<gene>
    <name evidence="1" type="ORF">ADK38_05275</name>
</gene>
<dbReference type="Proteomes" id="UP000037020">
    <property type="component" value="Unassembled WGS sequence"/>
</dbReference>
<reference evidence="1 2" key="1">
    <citation type="submission" date="2015-07" db="EMBL/GenBank/DDBJ databases">
        <authorList>
            <person name="Ju K.-S."/>
            <person name="Doroghazi J.R."/>
            <person name="Metcalf W.W."/>
        </authorList>
    </citation>
    <scope>NUCLEOTIDE SEQUENCE [LARGE SCALE GENOMIC DNA]</scope>
    <source>
        <strain evidence="1 2">NRRL B-3589</strain>
    </source>
</reference>
<sequence>MATMRRPSQRWRAAVAEEARGLAAGELAPQDARLAQYYPETLIQAVDDAFRAYEAEVAGLAAASADADVLGAVERVVLALNDINEDPQHGNPGFDTIDRENLCEYIYGALVGRGIDIPALAARNGMEPYEITDEWRDW</sequence>
<name>A0ABR5JC84_9ACTN</name>
<keyword evidence="2" id="KW-1185">Reference proteome</keyword>